<evidence type="ECO:0000256" key="2">
    <source>
        <dbReference type="SAM" id="Phobius"/>
    </source>
</evidence>
<keyword evidence="2" id="KW-1133">Transmembrane helix</keyword>
<organism evidence="3 4">
    <name type="scientific">Ganoderma sinense ZZ0214-1</name>
    <dbReference type="NCBI Taxonomy" id="1077348"/>
    <lineage>
        <taxon>Eukaryota</taxon>
        <taxon>Fungi</taxon>
        <taxon>Dikarya</taxon>
        <taxon>Basidiomycota</taxon>
        <taxon>Agaricomycotina</taxon>
        <taxon>Agaricomycetes</taxon>
        <taxon>Polyporales</taxon>
        <taxon>Polyporaceae</taxon>
        <taxon>Ganoderma</taxon>
    </lineage>
</organism>
<evidence type="ECO:0000313" key="4">
    <source>
        <dbReference type="Proteomes" id="UP000230002"/>
    </source>
</evidence>
<dbReference type="PANTHER" id="PTHR34598:SF3">
    <property type="entry name" value="OXIDOREDUCTASE AN1597"/>
    <property type="match status" value="1"/>
</dbReference>
<name>A0A2G8S9F0_9APHY</name>
<sequence>MWQTLSPSTTHSLAHRCNGHYSYPHFPRDVPTTLNYFKALDDELPHRYVEPPEGKPTSNVGQDPHSALVHDNGFQYVHWPSVEKDLTEDEVIKGNYYPEVERILKEVTGTKRVFIFDLTIRRNPESDINRSDPKNRGPAESVHIDQAYWASVERVKYHLPEDAARLLQSRVRIINVWRPIVNLVAHKPLALADWRTLHADDLVPIDLAYPHRTGAIYGVNYNPARELAWARLTPHTVRRDNGNPKDAPYRQSIEVRALVVQLTPIVVFPVALTLQLYYVQRGT</sequence>
<keyword evidence="2" id="KW-0472">Membrane</keyword>
<dbReference type="STRING" id="1077348.A0A2G8S9F0"/>
<accession>A0A2G8S9F0</accession>
<dbReference type="GO" id="GO:0016491">
    <property type="term" value="F:oxidoreductase activity"/>
    <property type="evidence" value="ECO:0007669"/>
    <property type="project" value="InterPro"/>
</dbReference>
<dbReference type="EMBL" id="AYKW01000015">
    <property type="protein sequence ID" value="PIL30386.1"/>
    <property type="molecule type" value="Genomic_DNA"/>
</dbReference>
<protein>
    <recommendedName>
        <fullName evidence="5">Methyltransferase</fullName>
    </recommendedName>
</protein>
<evidence type="ECO:0000313" key="3">
    <source>
        <dbReference type="EMBL" id="PIL30386.1"/>
    </source>
</evidence>
<reference evidence="3 4" key="1">
    <citation type="journal article" date="2015" name="Sci. Rep.">
        <title>Chromosome-level genome map provides insights into diverse defense mechanisms in the medicinal fungus Ganoderma sinense.</title>
        <authorList>
            <person name="Zhu Y."/>
            <person name="Xu J."/>
            <person name="Sun C."/>
            <person name="Zhou S."/>
            <person name="Xu H."/>
            <person name="Nelson D.R."/>
            <person name="Qian J."/>
            <person name="Song J."/>
            <person name="Luo H."/>
            <person name="Xiang L."/>
            <person name="Li Y."/>
            <person name="Xu Z."/>
            <person name="Ji A."/>
            <person name="Wang L."/>
            <person name="Lu S."/>
            <person name="Hayward A."/>
            <person name="Sun W."/>
            <person name="Li X."/>
            <person name="Schwartz D.C."/>
            <person name="Wang Y."/>
            <person name="Chen S."/>
        </authorList>
    </citation>
    <scope>NUCLEOTIDE SEQUENCE [LARGE SCALE GENOMIC DNA]</scope>
    <source>
        <strain evidence="3 4">ZZ0214-1</strain>
    </source>
</reference>
<dbReference type="NCBIfam" id="NF041278">
    <property type="entry name" value="CmcJ_NvfI_EfuI"/>
    <property type="match status" value="1"/>
</dbReference>
<evidence type="ECO:0008006" key="5">
    <source>
        <dbReference type="Google" id="ProtNLM"/>
    </source>
</evidence>
<keyword evidence="2" id="KW-0812">Transmembrane</keyword>
<dbReference type="OrthoDB" id="412788at2759"/>
<gene>
    <name evidence="3" type="ORF">GSI_07571</name>
</gene>
<keyword evidence="4" id="KW-1185">Reference proteome</keyword>
<proteinExistence type="inferred from homology"/>
<dbReference type="AlphaFoldDB" id="A0A2G8S9F0"/>
<dbReference type="PANTHER" id="PTHR34598">
    <property type="entry name" value="BLL6449 PROTEIN"/>
    <property type="match status" value="1"/>
</dbReference>
<evidence type="ECO:0000256" key="1">
    <source>
        <dbReference type="ARBA" id="ARBA00023604"/>
    </source>
</evidence>
<comment type="caution">
    <text evidence="3">The sequence shown here is derived from an EMBL/GenBank/DDBJ whole genome shotgun (WGS) entry which is preliminary data.</text>
</comment>
<feature type="transmembrane region" description="Helical" evidence="2">
    <location>
        <begin position="258"/>
        <end position="279"/>
    </location>
</feature>
<comment type="similarity">
    <text evidence="1">Belongs to the asaB hydroxylase/desaturase family.</text>
</comment>
<dbReference type="InterPro" id="IPR044053">
    <property type="entry name" value="AsaB-like"/>
</dbReference>
<dbReference type="Proteomes" id="UP000230002">
    <property type="component" value="Unassembled WGS sequence"/>
</dbReference>